<keyword evidence="8 11" id="KW-1133">Transmembrane helix</keyword>
<keyword evidence="7" id="KW-0418">Kinase</keyword>
<evidence type="ECO:0000256" key="6">
    <source>
        <dbReference type="ARBA" id="ARBA00022692"/>
    </source>
</evidence>
<comment type="subcellular location">
    <subcellularLocation>
        <location evidence="2">Membrane</location>
    </subcellularLocation>
</comment>
<dbReference type="InterPro" id="IPR036097">
    <property type="entry name" value="HisK_dim/P_sf"/>
</dbReference>
<evidence type="ECO:0000259" key="12">
    <source>
        <dbReference type="PROSITE" id="PS50109"/>
    </source>
</evidence>
<dbReference type="CDD" id="cd06225">
    <property type="entry name" value="HAMP"/>
    <property type="match status" value="1"/>
</dbReference>
<dbReference type="PANTHER" id="PTHR45436">
    <property type="entry name" value="SENSOR HISTIDINE KINASE YKOH"/>
    <property type="match status" value="1"/>
</dbReference>
<evidence type="ECO:0000256" key="4">
    <source>
        <dbReference type="ARBA" id="ARBA00022553"/>
    </source>
</evidence>
<dbReference type="PRINTS" id="PR00344">
    <property type="entry name" value="BCTRLSENSOR"/>
</dbReference>
<evidence type="ECO:0000259" key="13">
    <source>
        <dbReference type="PROSITE" id="PS50885"/>
    </source>
</evidence>
<evidence type="ECO:0000256" key="3">
    <source>
        <dbReference type="ARBA" id="ARBA00012438"/>
    </source>
</evidence>
<dbReference type="Pfam" id="PF00512">
    <property type="entry name" value="HisKA"/>
    <property type="match status" value="1"/>
</dbReference>
<evidence type="ECO:0000256" key="1">
    <source>
        <dbReference type="ARBA" id="ARBA00000085"/>
    </source>
</evidence>
<dbReference type="CDD" id="cd00075">
    <property type="entry name" value="HATPase"/>
    <property type="match status" value="1"/>
</dbReference>
<evidence type="ECO:0000256" key="8">
    <source>
        <dbReference type="ARBA" id="ARBA00022989"/>
    </source>
</evidence>
<dbReference type="PROSITE" id="PS50885">
    <property type="entry name" value="HAMP"/>
    <property type="match status" value="1"/>
</dbReference>
<dbReference type="RefSeq" id="WP_315625539.1">
    <property type="nucleotide sequence ID" value="NZ_JAUHMF010000002.1"/>
</dbReference>
<evidence type="ECO:0000256" key="7">
    <source>
        <dbReference type="ARBA" id="ARBA00022777"/>
    </source>
</evidence>
<evidence type="ECO:0000256" key="5">
    <source>
        <dbReference type="ARBA" id="ARBA00022679"/>
    </source>
</evidence>
<keyword evidence="15" id="KW-1185">Reference proteome</keyword>
<keyword evidence="14" id="KW-0067">ATP-binding</keyword>
<keyword evidence="4" id="KW-0597">Phosphoprotein</keyword>
<dbReference type="CDD" id="cd00082">
    <property type="entry name" value="HisKA"/>
    <property type="match status" value="1"/>
</dbReference>
<dbReference type="InterPro" id="IPR003594">
    <property type="entry name" value="HATPase_dom"/>
</dbReference>
<dbReference type="SMART" id="SM00304">
    <property type="entry name" value="HAMP"/>
    <property type="match status" value="1"/>
</dbReference>
<keyword evidence="6 11" id="KW-0812">Transmembrane</keyword>
<keyword evidence="14" id="KW-0547">Nucleotide-binding</keyword>
<keyword evidence="10 11" id="KW-0472">Membrane</keyword>
<organism evidence="14 15">
    <name type="scientific">Thermanaerothrix solaris</name>
    <dbReference type="NCBI Taxonomy" id="3058434"/>
    <lineage>
        <taxon>Bacteria</taxon>
        <taxon>Bacillati</taxon>
        <taxon>Chloroflexota</taxon>
        <taxon>Anaerolineae</taxon>
        <taxon>Anaerolineales</taxon>
        <taxon>Anaerolineaceae</taxon>
        <taxon>Thermanaerothrix</taxon>
    </lineage>
</organism>
<evidence type="ECO:0000256" key="10">
    <source>
        <dbReference type="ARBA" id="ARBA00023136"/>
    </source>
</evidence>
<keyword evidence="5" id="KW-0808">Transferase</keyword>
<protein>
    <recommendedName>
        <fullName evidence="3">histidine kinase</fullName>
        <ecNumber evidence="3">2.7.13.3</ecNumber>
    </recommendedName>
</protein>
<dbReference type="InterPro" id="IPR050428">
    <property type="entry name" value="TCS_sensor_his_kinase"/>
</dbReference>
<name>A0ABU3NPV1_9CHLR</name>
<feature type="domain" description="Histidine kinase" evidence="12">
    <location>
        <begin position="259"/>
        <end position="481"/>
    </location>
</feature>
<dbReference type="Gene3D" id="3.30.565.10">
    <property type="entry name" value="Histidine kinase-like ATPase, C-terminal domain"/>
    <property type="match status" value="1"/>
</dbReference>
<dbReference type="Proteomes" id="UP001254165">
    <property type="component" value="Unassembled WGS sequence"/>
</dbReference>
<evidence type="ECO:0000256" key="11">
    <source>
        <dbReference type="SAM" id="Phobius"/>
    </source>
</evidence>
<proteinExistence type="predicted"/>
<dbReference type="InterPro" id="IPR005467">
    <property type="entry name" value="His_kinase_dom"/>
</dbReference>
<accession>A0ABU3NPV1</accession>
<evidence type="ECO:0000256" key="2">
    <source>
        <dbReference type="ARBA" id="ARBA00004370"/>
    </source>
</evidence>
<dbReference type="Pfam" id="PF02518">
    <property type="entry name" value="HATPase_c"/>
    <property type="match status" value="1"/>
</dbReference>
<gene>
    <name evidence="14" type="ORF">QYE77_11430</name>
</gene>
<feature type="domain" description="HAMP" evidence="13">
    <location>
        <begin position="199"/>
        <end position="251"/>
    </location>
</feature>
<keyword evidence="9" id="KW-0902">Two-component regulatory system</keyword>
<dbReference type="Gene3D" id="1.10.287.130">
    <property type="match status" value="1"/>
</dbReference>
<dbReference type="InterPro" id="IPR036890">
    <property type="entry name" value="HATPase_C_sf"/>
</dbReference>
<dbReference type="SUPFAM" id="SSF55874">
    <property type="entry name" value="ATPase domain of HSP90 chaperone/DNA topoisomerase II/histidine kinase"/>
    <property type="match status" value="1"/>
</dbReference>
<sequence>MPSRLYLKLVAAFLGVLLLVAILTVVLTRRATRLAFGTYTERSAQAWAQRLAPVLADYYQRTGSWEGIDMFLHMAEMWPRGRMGQGMMGNNGGHMTPLQTTLLGRVLAQRLVLVDANGRVVLDTQGLWEGQTAPAEAMGLGAPIRVGNTQVGTLLVLPAGVAGVVTLESEFLNAVNRAVLGAVIIASVVALILVALIVYRIIAPLRRLQQAAQAIAEGDLSQRVPVATQDEIGAVSMAFNEMATSLERAEKARRQMVADVAHELRTPLAVLQANLEAMQDGVLPMDLEQVQVLYDQVQLLNRLVADLRLLSLAESGHLTLEKQLTELFPLVQKVVGQFEAAAAQKAVRLTITAPDNLPALPLDAQRIQQVLANLLDNALRYTPEGGEIRIEITPDQNQHRIVVAVSDTGPGIPREDLSHVFERFYRADKSRARSSGGSGLGLAIVKQLVQLHGGEVHAVSPIYTDSQGRGYGTRLEFTLPF</sequence>
<feature type="transmembrane region" description="Helical" evidence="11">
    <location>
        <begin position="6"/>
        <end position="27"/>
    </location>
</feature>
<evidence type="ECO:0000313" key="15">
    <source>
        <dbReference type="Proteomes" id="UP001254165"/>
    </source>
</evidence>
<comment type="catalytic activity">
    <reaction evidence="1">
        <text>ATP + protein L-histidine = ADP + protein N-phospho-L-histidine.</text>
        <dbReference type="EC" id="2.7.13.3"/>
    </reaction>
</comment>
<dbReference type="PROSITE" id="PS50109">
    <property type="entry name" value="HIS_KIN"/>
    <property type="match status" value="1"/>
</dbReference>
<dbReference type="InterPro" id="IPR004358">
    <property type="entry name" value="Sig_transdc_His_kin-like_C"/>
</dbReference>
<comment type="caution">
    <text evidence="14">The sequence shown here is derived from an EMBL/GenBank/DDBJ whole genome shotgun (WGS) entry which is preliminary data.</text>
</comment>
<dbReference type="EMBL" id="JAUHMF010000002">
    <property type="protein sequence ID" value="MDT8898874.1"/>
    <property type="molecule type" value="Genomic_DNA"/>
</dbReference>
<dbReference type="InterPro" id="IPR003660">
    <property type="entry name" value="HAMP_dom"/>
</dbReference>
<dbReference type="SUPFAM" id="SSF47384">
    <property type="entry name" value="Homodimeric domain of signal transducing histidine kinase"/>
    <property type="match status" value="1"/>
</dbReference>
<dbReference type="SUPFAM" id="SSF158472">
    <property type="entry name" value="HAMP domain-like"/>
    <property type="match status" value="1"/>
</dbReference>
<dbReference type="SMART" id="SM00387">
    <property type="entry name" value="HATPase_c"/>
    <property type="match status" value="1"/>
</dbReference>
<reference evidence="14 15" key="1">
    <citation type="submission" date="2023-07" db="EMBL/GenBank/DDBJ databases">
        <title>Novel species of Thermanaerothrix with wide hydrolytic capabilities.</title>
        <authorList>
            <person name="Zayulina K.S."/>
            <person name="Podosokorskaya O.A."/>
            <person name="Elcheninov A.G."/>
        </authorList>
    </citation>
    <scope>NUCLEOTIDE SEQUENCE [LARGE SCALE GENOMIC DNA]</scope>
    <source>
        <strain evidence="14 15">4228-RoL</strain>
    </source>
</reference>
<evidence type="ECO:0000256" key="9">
    <source>
        <dbReference type="ARBA" id="ARBA00023012"/>
    </source>
</evidence>
<dbReference type="SMART" id="SM00388">
    <property type="entry name" value="HisKA"/>
    <property type="match status" value="1"/>
</dbReference>
<dbReference type="Pfam" id="PF00672">
    <property type="entry name" value="HAMP"/>
    <property type="match status" value="1"/>
</dbReference>
<dbReference type="PANTHER" id="PTHR45436:SF5">
    <property type="entry name" value="SENSOR HISTIDINE KINASE TRCS"/>
    <property type="match status" value="1"/>
</dbReference>
<dbReference type="Gene3D" id="6.10.340.10">
    <property type="match status" value="1"/>
</dbReference>
<feature type="transmembrane region" description="Helical" evidence="11">
    <location>
        <begin position="179"/>
        <end position="199"/>
    </location>
</feature>
<dbReference type="InterPro" id="IPR003661">
    <property type="entry name" value="HisK_dim/P_dom"/>
</dbReference>
<evidence type="ECO:0000313" key="14">
    <source>
        <dbReference type="EMBL" id="MDT8898874.1"/>
    </source>
</evidence>
<dbReference type="GO" id="GO:0005524">
    <property type="term" value="F:ATP binding"/>
    <property type="evidence" value="ECO:0007669"/>
    <property type="project" value="UniProtKB-KW"/>
</dbReference>
<dbReference type="EC" id="2.7.13.3" evidence="3"/>